<dbReference type="AlphaFoldDB" id="A0A8J6NUA4"/>
<gene>
    <name evidence="1" type="ORF">H8E23_15705</name>
</gene>
<accession>A0A8J6NUA4</accession>
<evidence type="ECO:0000313" key="1">
    <source>
        <dbReference type="EMBL" id="MBC8362830.1"/>
    </source>
</evidence>
<protein>
    <submittedName>
        <fullName evidence="1">WbqC family protein</fullName>
    </submittedName>
</protein>
<reference evidence="1 2" key="1">
    <citation type="submission" date="2020-08" db="EMBL/GenBank/DDBJ databases">
        <title>Bridging the membrane lipid divide: bacteria of the FCB group superphylum have the potential to synthesize archaeal ether lipids.</title>
        <authorList>
            <person name="Villanueva L."/>
            <person name="Von Meijenfeldt F.A.B."/>
            <person name="Westbye A.B."/>
            <person name="Yadav S."/>
            <person name="Hopmans E.C."/>
            <person name="Dutilh B.E."/>
            <person name="Sinninghe Damste J.S."/>
        </authorList>
    </citation>
    <scope>NUCLEOTIDE SEQUENCE [LARGE SCALE GENOMIC DNA]</scope>
    <source>
        <strain evidence="1">NIOZ-UU30</strain>
    </source>
</reference>
<comment type="caution">
    <text evidence="1">The sequence shown here is derived from an EMBL/GenBank/DDBJ whole genome shotgun (WGS) entry which is preliminary data.</text>
</comment>
<sequence>MIVAIHQPQYLPWLGYFDKIIKADAFCYLDNVQYKKNEWQNRNRIKTARDRQWLTVPVLYRFPQKINEVKINNTVSWKRKHLQAMITNYNKAPFFKEYIGFFEAVYSNDWEFLSKLNIYLIDQICTMLNFKEKQTVLASTLSLGDDPTERLIDICKALGGDTYLSGPDGVKYMSLEQFQQKGIKVIVQDFRHPEYPQCFGDFVSHLSIVDLLFNCGPGSLEKIREYNSFNPKGKN</sequence>
<organism evidence="1 2">
    <name type="scientific">Candidatus Desulfatibia profunda</name>
    <dbReference type="NCBI Taxonomy" id="2841695"/>
    <lineage>
        <taxon>Bacteria</taxon>
        <taxon>Pseudomonadati</taxon>
        <taxon>Thermodesulfobacteriota</taxon>
        <taxon>Desulfobacteria</taxon>
        <taxon>Desulfobacterales</taxon>
        <taxon>Desulfobacterales incertae sedis</taxon>
        <taxon>Candidatus Desulfatibia</taxon>
    </lineage>
</organism>
<dbReference type="Proteomes" id="UP000603434">
    <property type="component" value="Unassembled WGS sequence"/>
</dbReference>
<name>A0A8J6NUA4_9BACT</name>
<dbReference type="InterPro" id="IPR014985">
    <property type="entry name" value="WbqC"/>
</dbReference>
<evidence type="ECO:0000313" key="2">
    <source>
        <dbReference type="Proteomes" id="UP000603434"/>
    </source>
</evidence>
<proteinExistence type="predicted"/>
<dbReference type="Pfam" id="PF08889">
    <property type="entry name" value="WbqC"/>
    <property type="match status" value="1"/>
</dbReference>
<dbReference type="EMBL" id="JACNJH010000224">
    <property type="protein sequence ID" value="MBC8362830.1"/>
    <property type="molecule type" value="Genomic_DNA"/>
</dbReference>